<accession>A0A2I1HXI7</accession>
<dbReference type="EMBL" id="LLXI01010927">
    <property type="protein sequence ID" value="PKY63567.1"/>
    <property type="molecule type" value="Genomic_DNA"/>
</dbReference>
<reference evidence="1 2" key="1">
    <citation type="submission" date="2015-10" db="EMBL/GenBank/DDBJ databases">
        <title>Genome analyses suggest a sexual origin of heterokaryosis in a supposedly ancient asexual fungus.</title>
        <authorList>
            <person name="Ropars J."/>
            <person name="Sedzielewska K."/>
            <person name="Noel J."/>
            <person name="Charron P."/>
            <person name="Farinelli L."/>
            <person name="Marton T."/>
            <person name="Kruger M."/>
            <person name="Pelin A."/>
            <person name="Brachmann A."/>
            <person name="Corradi N."/>
        </authorList>
    </citation>
    <scope>NUCLEOTIDE SEQUENCE [LARGE SCALE GENOMIC DNA]</scope>
    <source>
        <strain evidence="1 2">A4</strain>
    </source>
</reference>
<sequence length="125" mass="14434">MALARNFGGTENKKLYEKYFGNVLKTFNNHKSWFYKQIPVEKLIDSNLDDPDAHHLMVIGKSDSIVNLLTYQLKRRDLDPVVILGSQFPDDQDDYSYSVISRIMMCVKAGRPLILTDLEIIYGNF</sequence>
<evidence type="ECO:0000313" key="1">
    <source>
        <dbReference type="EMBL" id="PKY63567.1"/>
    </source>
</evidence>
<dbReference type="Proteomes" id="UP000234323">
    <property type="component" value="Unassembled WGS sequence"/>
</dbReference>
<comment type="caution">
    <text evidence="1">The sequence shown here is derived from an EMBL/GenBank/DDBJ whole genome shotgun (WGS) entry which is preliminary data.</text>
</comment>
<organism evidence="1 2">
    <name type="scientific">Rhizophagus irregularis</name>
    <dbReference type="NCBI Taxonomy" id="588596"/>
    <lineage>
        <taxon>Eukaryota</taxon>
        <taxon>Fungi</taxon>
        <taxon>Fungi incertae sedis</taxon>
        <taxon>Mucoromycota</taxon>
        <taxon>Glomeromycotina</taxon>
        <taxon>Glomeromycetes</taxon>
        <taxon>Glomerales</taxon>
        <taxon>Glomeraceae</taxon>
        <taxon>Rhizophagus</taxon>
    </lineage>
</organism>
<name>A0A2I1HXI7_9GLOM</name>
<evidence type="ECO:0000313" key="2">
    <source>
        <dbReference type="Proteomes" id="UP000234323"/>
    </source>
</evidence>
<dbReference type="GO" id="GO:0004842">
    <property type="term" value="F:ubiquitin-protein transferase activity"/>
    <property type="evidence" value="ECO:0007669"/>
    <property type="project" value="InterPro"/>
</dbReference>
<dbReference type="AlphaFoldDB" id="A0A2I1HXI7"/>
<keyword evidence="2" id="KW-1185">Reference proteome</keyword>
<dbReference type="GO" id="GO:0016887">
    <property type="term" value="F:ATP hydrolysis activity"/>
    <property type="evidence" value="ECO:0007669"/>
    <property type="project" value="InterPro"/>
</dbReference>
<dbReference type="InterPro" id="IPR031248">
    <property type="entry name" value="RNF213"/>
</dbReference>
<proteinExistence type="predicted"/>
<dbReference type="PANTHER" id="PTHR22605">
    <property type="entry name" value="RZ-TYPE DOMAIN-CONTAINING PROTEIN"/>
    <property type="match status" value="1"/>
</dbReference>
<gene>
    <name evidence="1" type="ORF">RhiirA4_493007</name>
</gene>
<dbReference type="PANTHER" id="PTHR22605:SF1">
    <property type="entry name" value="RZ-TYPE DOMAIN-CONTAINING PROTEIN"/>
    <property type="match status" value="1"/>
</dbReference>
<protein>
    <submittedName>
        <fullName evidence="1">Uncharacterized protein</fullName>
    </submittedName>
</protein>